<feature type="compositionally biased region" description="Basic residues" evidence="1">
    <location>
        <begin position="141"/>
        <end position="162"/>
    </location>
</feature>
<dbReference type="AlphaFoldDB" id="A0A6J4RZ25"/>
<feature type="compositionally biased region" description="Basic residues" evidence="1">
    <location>
        <begin position="255"/>
        <end position="276"/>
    </location>
</feature>
<dbReference type="GO" id="GO:0006508">
    <property type="term" value="P:proteolysis"/>
    <property type="evidence" value="ECO:0007669"/>
    <property type="project" value="UniProtKB-KW"/>
</dbReference>
<organism evidence="2">
    <name type="scientific">uncultured Solirubrobacteraceae bacterium</name>
    <dbReference type="NCBI Taxonomy" id="1162706"/>
    <lineage>
        <taxon>Bacteria</taxon>
        <taxon>Bacillati</taxon>
        <taxon>Actinomycetota</taxon>
        <taxon>Thermoleophilia</taxon>
        <taxon>Solirubrobacterales</taxon>
        <taxon>Solirubrobacteraceae</taxon>
        <taxon>environmental samples</taxon>
    </lineage>
</organism>
<feature type="compositionally biased region" description="Basic and acidic residues" evidence="1">
    <location>
        <begin position="46"/>
        <end position="56"/>
    </location>
</feature>
<dbReference type="GO" id="GO:0004252">
    <property type="term" value="F:serine-type endopeptidase activity"/>
    <property type="evidence" value="ECO:0007669"/>
    <property type="project" value="UniProtKB-EC"/>
</dbReference>
<keyword evidence="2" id="KW-0645">Protease</keyword>
<dbReference type="EC" id="3.4.21.53" evidence="2"/>
<sequence length="276" mass="30643">GRAQRAQEEADLDPRARAARGHPRLHPRGGRPQPRARARHGPAQGGDEHRLREGRAAGRPRGRHPARRARPAALLPGGGRPHRGAGRRDRAGVHAGRRRRPLHRGELDSVPPPQERSDAHRAARRRHEGVGADRADVRASARGRARHRRGRVRGPRVPRPRPRGSDPEGRTERGRHDDHGAGVAADRPPGQAHGRHDRRGHAAGPRAPDRRAQAEGARRPRRRADRRGHPGAQPRRPRRRPRGGPRGHDLPPGHDRRRGARGRTRAGAGRHRHPRV</sequence>
<feature type="non-terminal residue" evidence="2">
    <location>
        <position position="1"/>
    </location>
</feature>
<dbReference type="EMBL" id="CADCVT010000097">
    <property type="protein sequence ID" value="CAA9484854.1"/>
    <property type="molecule type" value="Genomic_DNA"/>
</dbReference>
<keyword evidence="2" id="KW-0378">Hydrolase</keyword>
<feature type="compositionally biased region" description="Basic and acidic residues" evidence="1">
    <location>
        <begin position="1"/>
        <end position="16"/>
    </location>
</feature>
<feature type="compositionally biased region" description="Basic residues" evidence="1">
    <location>
        <begin position="235"/>
        <end position="245"/>
    </location>
</feature>
<accession>A0A6J4RZ25</accession>
<feature type="non-terminal residue" evidence="2">
    <location>
        <position position="276"/>
    </location>
</feature>
<feature type="compositionally biased region" description="Basic and acidic residues" evidence="1">
    <location>
        <begin position="207"/>
        <end position="218"/>
    </location>
</feature>
<reference evidence="2" key="1">
    <citation type="submission" date="2020-02" db="EMBL/GenBank/DDBJ databases">
        <authorList>
            <person name="Meier V. D."/>
        </authorList>
    </citation>
    <scope>NUCLEOTIDE SEQUENCE</scope>
    <source>
        <strain evidence="2">AVDCRST_MAG85</strain>
    </source>
</reference>
<feature type="region of interest" description="Disordered" evidence="1">
    <location>
        <begin position="1"/>
        <end position="276"/>
    </location>
</feature>
<proteinExistence type="predicted"/>
<feature type="compositionally biased region" description="Basic residues" evidence="1">
    <location>
        <begin position="17"/>
        <end position="40"/>
    </location>
</feature>
<feature type="compositionally biased region" description="Basic residues" evidence="1">
    <location>
        <begin position="58"/>
        <end position="70"/>
    </location>
</feature>
<feature type="compositionally biased region" description="Basic and acidic residues" evidence="1">
    <location>
        <begin position="128"/>
        <end position="139"/>
    </location>
</feature>
<name>A0A6J4RZ25_9ACTN</name>
<protein>
    <submittedName>
        <fullName evidence="2">ATP-dependent protease La Type I</fullName>
        <ecNumber evidence="2">3.4.21.53</ecNumber>
    </submittedName>
</protein>
<feature type="compositionally biased region" description="Basic and acidic residues" evidence="1">
    <location>
        <begin position="163"/>
        <end position="180"/>
    </location>
</feature>
<evidence type="ECO:0000256" key="1">
    <source>
        <dbReference type="SAM" id="MobiDB-lite"/>
    </source>
</evidence>
<evidence type="ECO:0000313" key="2">
    <source>
        <dbReference type="EMBL" id="CAA9484854.1"/>
    </source>
</evidence>
<gene>
    <name evidence="2" type="ORF">AVDCRST_MAG85-886</name>
</gene>